<dbReference type="InterPro" id="IPR036397">
    <property type="entry name" value="RNaseH_sf"/>
</dbReference>
<reference evidence="1" key="1">
    <citation type="submission" date="2016-05" db="EMBL/GenBank/DDBJ databases">
        <authorList>
            <person name="Lavstsen T."/>
            <person name="Jespersen J.S."/>
        </authorList>
    </citation>
    <scope>NUCLEOTIDE SEQUENCE</scope>
    <source>
        <tissue evidence="1">Brain</tissue>
    </source>
</reference>
<proteinExistence type="predicted"/>
<dbReference type="PANTHER" id="PTHR23022:SF135">
    <property type="entry name" value="SI:DKEY-77F5.3"/>
    <property type="match status" value="1"/>
</dbReference>
<reference evidence="1" key="2">
    <citation type="submission" date="2016-06" db="EMBL/GenBank/DDBJ databases">
        <title>The genome of a short-lived fish provides insights into sex chromosome evolution and the genetic control of aging.</title>
        <authorList>
            <person name="Reichwald K."/>
            <person name="Felder M."/>
            <person name="Petzold A."/>
            <person name="Koch P."/>
            <person name="Groth M."/>
            <person name="Platzer M."/>
        </authorList>
    </citation>
    <scope>NUCLEOTIDE SEQUENCE</scope>
    <source>
        <tissue evidence="1">Brain</tissue>
    </source>
</reference>
<dbReference type="AlphaFoldDB" id="A0A1A8NQV8"/>
<accession>A0A1A8NQV8</accession>
<organism evidence="1">
    <name type="scientific">Nothobranchius pienaari</name>
    <dbReference type="NCBI Taxonomy" id="704102"/>
    <lineage>
        <taxon>Eukaryota</taxon>
        <taxon>Metazoa</taxon>
        <taxon>Chordata</taxon>
        <taxon>Craniata</taxon>
        <taxon>Vertebrata</taxon>
        <taxon>Euteleostomi</taxon>
        <taxon>Actinopterygii</taxon>
        <taxon>Neopterygii</taxon>
        <taxon>Teleostei</taxon>
        <taxon>Neoteleostei</taxon>
        <taxon>Acanthomorphata</taxon>
        <taxon>Ovalentaria</taxon>
        <taxon>Atherinomorphae</taxon>
        <taxon>Cyprinodontiformes</taxon>
        <taxon>Nothobranchiidae</taxon>
        <taxon>Nothobranchius</taxon>
    </lineage>
</organism>
<feature type="non-terminal residue" evidence="1">
    <location>
        <position position="1"/>
    </location>
</feature>
<name>A0A1A8NQV8_9TELE</name>
<dbReference type="PANTHER" id="PTHR23022">
    <property type="entry name" value="TRANSPOSABLE ELEMENT-RELATED"/>
    <property type="match status" value="1"/>
</dbReference>
<dbReference type="EMBL" id="HAEG01004289">
    <property type="protein sequence ID" value="SBR71259.1"/>
    <property type="molecule type" value="Transcribed_RNA"/>
</dbReference>
<evidence type="ECO:0000313" key="1">
    <source>
        <dbReference type="EMBL" id="SBR71259.1"/>
    </source>
</evidence>
<sequence>EIAKKVKVLVSTVSFTIKRHSGANSDRKRSGRPKATTASEDNFLRVNSYCDRRLTGQQLQAQLNSGRSLTGGVAARKPLLTCQNKRKRLAWAMKHCHWTTEDWKKVLWTDESKFEIFDSSRRIFVRRRVGERMVPQCVTSTVKYGGGSVMVWGIFAVSRVGSLYRVKGPLNQNGYHSILQHHAVPSGMRLVGQWFILQQDNDPKHKSKLCQNYLRKKRTRWSTWSGQHSLQT</sequence>
<dbReference type="Gene3D" id="3.30.420.10">
    <property type="entry name" value="Ribonuclease H-like superfamily/Ribonuclease H"/>
    <property type="match status" value="1"/>
</dbReference>
<dbReference type="EMBL" id="HAEG01014355">
    <property type="protein sequence ID" value="SBR97380.1"/>
    <property type="molecule type" value="Transcribed_RNA"/>
</dbReference>
<evidence type="ECO:0008006" key="3">
    <source>
        <dbReference type="Google" id="ProtNLM"/>
    </source>
</evidence>
<protein>
    <recommendedName>
        <fullName evidence="3">Transposase Tc1-like domain-containing protein</fullName>
    </recommendedName>
</protein>
<evidence type="ECO:0000313" key="2">
    <source>
        <dbReference type="EMBL" id="SBR97380.1"/>
    </source>
</evidence>
<dbReference type="GO" id="GO:0003676">
    <property type="term" value="F:nucleic acid binding"/>
    <property type="evidence" value="ECO:0007669"/>
    <property type="project" value="InterPro"/>
</dbReference>
<dbReference type="InterPro" id="IPR052338">
    <property type="entry name" value="Transposase_5"/>
</dbReference>
<gene>
    <name evidence="1" type="primary">Nfu_g_1_020846</name>
    <name evidence="2" type="synonym">Nfu_g_1_024721</name>
</gene>